<dbReference type="InterPro" id="IPR043128">
    <property type="entry name" value="Rev_trsase/Diguanyl_cyclase"/>
</dbReference>
<evidence type="ECO:0000256" key="1">
    <source>
        <dbReference type="SAM" id="Coils"/>
    </source>
</evidence>
<dbReference type="SMART" id="SM00052">
    <property type="entry name" value="EAL"/>
    <property type="match status" value="1"/>
</dbReference>
<feature type="domain" description="GGDEF" evidence="3">
    <location>
        <begin position="586"/>
        <end position="719"/>
    </location>
</feature>
<dbReference type="InterPro" id="IPR003018">
    <property type="entry name" value="GAF"/>
</dbReference>
<dbReference type="SMART" id="SM00267">
    <property type="entry name" value="GGDEF"/>
    <property type="match status" value="1"/>
</dbReference>
<dbReference type="Pfam" id="PF13185">
    <property type="entry name" value="GAF_2"/>
    <property type="match status" value="2"/>
</dbReference>
<dbReference type="InterPro" id="IPR050706">
    <property type="entry name" value="Cyclic-di-GMP_PDE-like"/>
</dbReference>
<organism evidence="4 5">
    <name type="scientific">Dyella ginsengisoli</name>
    <dbReference type="NCBI Taxonomy" id="363848"/>
    <lineage>
        <taxon>Bacteria</taxon>
        <taxon>Pseudomonadati</taxon>
        <taxon>Pseudomonadota</taxon>
        <taxon>Gammaproteobacteria</taxon>
        <taxon>Lysobacterales</taxon>
        <taxon>Rhodanobacteraceae</taxon>
        <taxon>Dyella</taxon>
    </lineage>
</organism>
<dbReference type="InterPro" id="IPR029787">
    <property type="entry name" value="Nucleotide_cyclase"/>
</dbReference>
<dbReference type="SUPFAM" id="SSF55781">
    <property type="entry name" value="GAF domain-like"/>
    <property type="match status" value="2"/>
</dbReference>
<dbReference type="EMBL" id="JADIKM010000006">
    <property type="protein sequence ID" value="MFK2905808.1"/>
    <property type="molecule type" value="Genomic_DNA"/>
</dbReference>
<dbReference type="PANTHER" id="PTHR33121">
    <property type="entry name" value="CYCLIC DI-GMP PHOSPHODIESTERASE PDEF"/>
    <property type="match status" value="1"/>
</dbReference>
<dbReference type="SUPFAM" id="SSF55073">
    <property type="entry name" value="Nucleotide cyclase"/>
    <property type="match status" value="1"/>
</dbReference>
<protein>
    <submittedName>
        <fullName evidence="4">EAL domain-containing protein</fullName>
    </submittedName>
</protein>
<name>A0ABW8JXB3_9GAMM</name>
<evidence type="ECO:0000313" key="5">
    <source>
        <dbReference type="Proteomes" id="UP001620460"/>
    </source>
</evidence>
<dbReference type="SMART" id="SM00065">
    <property type="entry name" value="GAF"/>
    <property type="match status" value="1"/>
</dbReference>
<dbReference type="PROSITE" id="PS50883">
    <property type="entry name" value="EAL"/>
    <property type="match status" value="1"/>
</dbReference>
<comment type="caution">
    <text evidence="4">The sequence shown here is derived from an EMBL/GenBank/DDBJ whole genome shotgun (WGS) entry which is preliminary data.</text>
</comment>
<proteinExistence type="predicted"/>
<dbReference type="Pfam" id="PF00990">
    <property type="entry name" value="GGDEF"/>
    <property type="match status" value="1"/>
</dbReference>
<evidence type="ECO:0000313" key="4">
    <source>
        <dbReference type="EMBL" id="MFK2905808.1"/>
    </source>
</evidence>
<dbReference type="CDD" id="cd01949">
    <property type="entry name" value="GGDEF"/>
    <property type="match status" value="1"/>
</dbReference>
<dbReference type="Proteomes" id="UP001620460">
    <property type="component" value="Unassembled WGS sequence"/>
</dbReference>
<dbReference type="Gene3D" id="3.20.20.450">
    <property type="entry name" value="EAL domain"/>
    <property type="match status" value="1"/>
</dbReference>
<dbReference type="NCBIfam" id="TIGR00254">
    <property type="entry name" value="GGDEF"/>
    <property type="match status" value="1"/>
</dbReference>
<sequence length="977" mass="108370">MKPMPRDLPSRSPASPVAWLERLLEASSPAAVAAVIVDMVHVGPTCRAATVLWWLPGQSQPECRPATRLGAAEMALVQRALDNDGPQLDPALSLLACRLCRPGAAVLLVQLDAGAADTPPDRQLPMPLLQLAGRQLQRTLELTDLQRSHDQLERSESLQRALLSISDLSGSELDMPDMLLGIHGIVSTLMYAENFFIVRYDAERGAMRFLYYADTEDEAGQSDEEMPVARLQGSLTWHLLTGSRSLMGTTDEIDRQLGGTLRAMGPQCRHWLGVPMLREGVARGALVVQTYEEGIRYSADDRALLQFVGSHILTALERKQGKDDLERRVRERTLELAELNRGLQQEVAERQRAERLQAALFQIAQLATADIDQQTFYQQVHTIVGSLINAKNFFIALVDETSQTLSFPYAVDVMGEPYRARPLSRGLSEYVLRHGALVVDRAGMDRMIGCGDIDAHSTGTPSICWLGVPLWDGDHAIGLVAVQSYTEQITYGTAEQELLGFVASQIATSLQRRRVADALQHAYAQLELRVHERTRALRKEISERERVQQQLRHQVMHDALTGLPNRDYLRERIERSLTLVRDIRGARCALLYIDVDRFKVINDSLGHLAGDAVLKEVAQRLHSCVREPDVVARLSGDEFAILLDRVDGPDTATAVANRVLHALGQPLPVAGRELQPSASLGIALGDHRYGQADELLRDADIALYRAKELGRKRYALFDDTLAKNLVDELGMEGELRHALQRDEFQPYLQPICRLRTGELVGYEALLRWHHPERGVLLPGAFLKVAEDCGQIELIDWQLFERACVALTRLPEHGSFLTFNVSALHLRHADFDQRLLAMIGRTALAPSRVIVEVTEGSLLDDPERVRGTLERLRQAGVGAALDDFGTGYSSLNYLHSLPLRMLKIDQTFVQALDAGSTNSSTVVEAILALAHALEIQVIAEGIETPRQRALLQGMACELGQGFLLGRPHPLAHWLGIEA</sequence>
<keyword evidence="5" id="KW-1185">Reference proteome</keyword>
<dbReference type="SUPFAM" id="SSF141868">
    <property type="entry name" value="EAL domain-like"/>
    <property type="match status" value="1"/>
</dbReference>
<dbReference type="CDD" id="cd01948">
    <property type="entry name" value="EAL"/>
    <property type="match status" value="1"/>
</dbReference>
<dbReference type="PANTHER" id="PTHR33121:SF70">
    <property type="entry name" value="SIGNALING PROTEIN YKOW"/>
    <property type="match status" value="1"/>
</dbReference>
<dbReference type="InterPro" id="IPR000160">
    <property type="entry name" value="GGDEF_dom"/>
</dbReference>
<evidence type="ECO:0000259" key="3">
    <source>
        <dbReference type="PROSITE" id="PS50887"/>
    </source>
</evidence>
<reference evidence="4 5" key="1">
    <citation type="submission" date="2020-10" db="EMBL/GenBank/DDBJ databases">
        <title>Phylogeny of dyella-like bacteria.</title>
        <authorList>
            <person name="Fu J."/>
        </authorList>
    </citation>
    <scope>NUCLEOTIDE SEQUENCE [LARGE SCALE GENOMIC DNA]</scope>
    <source>
        <strain evidence="4 5">Gsoil3046</strain>
    </source>
</reference>
<accession>A0ABW8JXB3</accession>
<dbReference type="Pfam" id="PF00563">
    <property type="entry name" value="EAL"/>
    <property type="match status" value="1"/>
</dbReference>
<dbReference type="Gene3D" id="3.30.70.270">
    <property type="match status" value="1"/>
</dbReference>
<dbReference type="PROSITE" id="PS50887">
    <property type="entry name" value="GGDEF"/>
    <property type="match status" value="1"/>
</dbReference>
<gene>
    <name evidence="4" type="ORF">ISP17_17750</name>
</gene>
<feature type="coiled-coil region" evidence="1">
    <location>
        <begin position="322"/>
        <end position="356"/>
    </location>
</feature>
<feature type="domain" description="EAL" evidence="2">
    <location>
        <begin position="728"/>
        <end position="977"/>
    </location>
</feature>
<dbReference type="Gene3D" id="3.30.450.40">
    <property type="match status" value="2"/>
</dbReference>
<dbReference type="InterPro" id="IPR029016">
    <property type="entry name" value="GAF-like_dom_sf"/>
</dbReference>
<keyword evidence="1" id="KW-0175">Coiled coil</keyword>
<evidence type="ECO:0000259" key="2">
    <source>
        <dbReference type="PROSITE" id="PS50883"/>
    </source>
</evidence>
<dbReference type="InterPro" id="IPR001633">
    <property type="entry name" value="EAL_dom"/>
</dbReference>
<dbReference type="RefSeq" id="WP_404635575.1">
    <property type="nucleotide sequence ID" value="NZ_JADIKM010000006.1"/>
</dbReference>
<dbReference type="InterPro" id="IPR035919">
    <property type="entry name" value="EAL_sf"/>
</dbReference>